<feature type="transmembrane region" description="Helical" evidence="5">
    <location>
        <begin position="9"/>
        <end position="28"/>
    </location>
</feature>
<feature type="transmembrane region" description="Helical" evidence="5">
    <location>
        <begin position="141"/>
        <end position="162"/>
    </location>
</feature>
<dbReference type="InterPro" id="IPR036259">
    <property type="entry name" value="MFS_trans_sf"/>
</dbReference>
<dbReference type="GO" id="GO:0016020">
    <property type="term" value="C:membrane"/>
    <property type="evidence" value="ECO:0007669"/>
    <property type="project" value="UniProtKB-SubCell"/>
</dbReference>
<feature type="transmembrane region" description="Helical" evidence="5">
    <location>
        <begin position="174"/>
        <end position="195"/>
    </location>
</feature>
<evidence type="ECO:0000313" key="7">
    <source>
        <dbReference type="Proteomes" id="UP000800092"/>
    </source>
</evidence>
<evidence type="ECO:0000256" key="2">
    <source>
        <dbReference type="ARBA" id="ARBA00022692"/>
    </source>
</evidence>
<evidence type="ECO:0000256" key="5">
    <source>
        <dbReference type="SAM" id="Phobius"/>
    </source>
</evidence>
<comment type="subcellular location">
    <subcellularLocation>
        <location evidence="1">Membrane</location>
        <topology evidence="1">Multi-pass membrane protein</topology>
    </subcellularLocation>
</comment>
<dbReference type="InterPro" id="IPR051617">
    <property type="entry name" value="UNC-93-like_regulator"/>
</dbReference>
<accession>A0A6A6HL59</accession>
<dbReference type="PANTHER" id="PTHR23294:SF57">
    <property type="entry name" value="CINA C-TERMINAL DOMAIN-CONTAINING PROTEIN"/>
    <property type="match status" value="1"/>
</dbReference>
<evidence type="ECO:0000256" key="3">
    <source>
        <dbReference type="ARBA" id="ARBA00022989"/>
    </source>
</evidence>
<reference evidence="6" key="1">
    <citation type="journal article" date="2020" name="Stud. Mycol.">
        <title>101 Dothideomycetes genomes: a test case for predicting lifestyles and emergence of pathogens.</title>
        <authorList>
            <person name="Haridas S."/>
            <person name="Albert R."/>
            <person name="Binder M."/>
            <person name="Bloem J."/>
            <person name="Labutti K."/>
            <person name="Salamov A."/>
            <person name="Andreopoulos B."/>
            <person name="Baker S."/>
            <person name="Barry K."/>
            <person name="Bills G."/>
            <person name="Bluhm B."/>
            <person name="Cannon C."/>
            <person name="Castanera R."/>
            <person name="Culley D."/>
            <person name="Daum C."/>
            <person name="Ezra D."/>
            <person name="Gonzalez J."/>
            <person name="Henrissat B."/>
            <person name="Kuo A."/>
            <person name="Liang C."/>
            <person name="Lipzen A."/>
            <person name="Lutzoni F."/>
            <person name="Magnuson J."/>
            <person name="Mondo S."/>
            <person name="Nolan M."/>
            <person name="Ohm R."/>
            <person name="Pangilinan J."/>
            <person name="Park H.-J."/>
            <person name="Ramirez L."/>
            <person name="Alfaro M."/>
            <person name="Sun H."/>
            <person name="Tritt A."/>
            <person name="Yoshinaga Y."/>
            <person name="Zwiers L.-H."/>
            <person name="Turgeon B."/>
            <person name="Goodwin S."/>
            <person name="Spatafora J."/>
            <person name="Crous P."/>
            <person name="Grigoriev I."/>
        </authorList>
    </citation>
    <scope>NUCLEOTIDE SEQUENCE</scope>
    <source>
        <strain evidence="6">Tuck. ex Michener</strain>
    </source>
</reference>
<keyword evidence="7" id="KW-1185">Reference proteome</keyword>
<gene>
    <name evidence="6" type="ORF">EV356DRAFT_518825</name>
</gene>
<keyword evidence="3 5" id="KW-1133">Transmembrane helix</keyword>
<feature type="transmembrane region" description="Helical" evidence="5">
    <location>
        <begin position="207"/>
        <end position="225"/>
    </location>
</feature>
<organism evidence="6 7">
    <name type="scientific">Viridothelium virens</name>
    <name type="common">Speckled blister lichen</name>
    <name type="synonym">Trypethelium virens</name>
    <dbReference type="NCBI Taxonomy" id="1048519"/>
    <lineage>
        <taxon>Eukaryota</taxon>
        <taxon>Fungi</taxon>
        <taxon>Dikarya</taxon>
        <taxon>Ascomycota</taxon>
        <taxon>Pezizomycotina</taxon>
        <taxon>Dothideomycetes</taxon>
        <taxon>Dothideomycetes incertae sedis</taxon>
        <taxon>Trypetheliales</taxon>
        <taxon>Trypetheliaceae</taxon>
        <taxon>Viridothelium</taxon>
    </lineage>
</organism>
<proteinExistence type="predicted"/>
<keyword evidence="2 5" id="KW-0812">Transmembrane</keyword>
<name>A0A6A6HL59_VIRVR</name>
<dbReference type="Proteomes" id="UP000800092">
    <property type="component" value="Unassembled WGS sequence"/>
</dbReference>
<protein>
    <recommendedName>
        <fullName evidence="8">MFS general substrate transporter</fullName>
    </recommendedName>
</protein>
<sequence>MNNRYGTQWFVLFGAATCGVAASAFWATEGAVALGYPRVGDRGKATSDIAGVWLGLRELGQLIGSSIQLSLNVHKNKTGKVGYTTYLTLIGLQCLGLPLAFLVSSPEKVIRSDGAKAGDPTLSKNFLIQLRRIGKLILKKLIFLLIPICIVGTWNGTYQGIYLTKYFSVRARTLGALTSSIAATAANLFWGWVLDLKFVRRPTMAKLVWAIFAAILLALFGWQVANENLYEHSPSKVTLDWDLSGFGRGFAVNVLFRFMNESHYMFVYWIVGTFDQDVSTLTLTVGILRSFESIGSTLANGIGALHIKPMTNLIVAFVLFVAAIPTTTWVTYLVPEHTTINKVDTPDSGCLEGDKP</sequence>
<evidence type="ECO:0008006" key="8">
    <source>
        <dbReference type="Google" id="ProtNLM"/>
    </source>
</evidence>
<dbReference type="SUPFAM" id="SSF103473">
    <property type="entry name" value="MFS general substrate transporter"/>
    <property type="match status" value="1"/>
</dbReference>
<feature type="transmembrane region" description="Helical" evidence="5">
    <location>
        <begin position="313"/>
        <end position="334"/>
    </location>
</feature>
<feature type="transmembrane region" description="Helical" evidence="5">
    <location>
        <begin position="83"/>
        <end position="103"/>
    </location>
</feature>
<evidence type="ECO:0000256" key="1">
    <source>
        <dbReference type="ARBA" id="ARBA00004141"/>
    </source>
</evidence>
<dbReference type="PANTHER" id="PTHR23294">
    <property type="entry name" value="ET TRANSLATION PRODUCT-RELATED"/>
    <property type="match status" value="1"/>
</dbReference>
<dbReference type="EMBL" id="ML991776">
    <property type="protein sequence ID" value="KAF2238263.1"/>
    <property type="molecule type" value="Genomic_DNA"/>
</dbReference>
<dbReference type="AlphaFoldDB" id="A0A6A6HL59"/>
<evidence type="ECO:0000313" key="6">
    <source>
        <dbReference type="EMBL" id="KAF2238263.1"/>
    </source>
</evidence>
<evidence type="ECO:0000256" key="4">
    <source>
        <dbReference type="ARBA" id="ARBA00023136"/>
    </source>
</evidence>
<dbReference type="OrthoDB" id="196103at2759"/>
<keyword evidence="4 5" id="KW-0472">Membrane</keyword>